<dbReference type="SUPFAM" id="SSF56801">
    <property type="entry name" value="Acetyl-CoA synthetase-like"/>
    <property type="match status" value="1"/>
</dbReference>
<proteinExistence type="predicted"/>
<keyword evidence="3" id="KW-0436">Ligase</keyword>
<dbReference type="EMBL" id="CP002376">
    <property type="protein sequence ID" value="AEZ59408.1"/>
    <property type="molecule type" value="Genomic_DNA"/>
</dbReference>
<dbReference type="PROSITE" id="PS00455">
    <property type="entry name" value="AMP_BINDING"/>
    <property type="match status" value="1"/>
</dbReference>
<feature type="transmembrane region" description="Helical" evidence="1">
    <location>
        <begin position="371"/>
        <end position="393"/>
    </location>
</feature>
<evidence type="ECO:0000256" key="1">
    <source>
        <dbReference type="SAM" id="Phobius"/>
    </source>
</evidence>
<dbReference type="Proteomes" id="UP000008192">
    <property type="component" value="Chromosome"/>
</dbReference>
<keyword evidence="1" id="KW-0812">Transmembrane</keyword>
<dbReference type="InterPro" id="IPR052987">
    <property type="entry name" value="Chloroplast_AMP-bd_Enzymes"/>
</dbReference>
<dbReference type="InterPro" id="IPR000873">
    <property type="entry name" value="AMP-dep_synth/lig_dom"/>
</dbReference>
<keyword evidence="1" id="KW-0472">Membrane</keyword>
<gene>
    <name evidence="3" type="primary">fadD1</name>
    <name evidence="3" type="ordered locus">TPEGAU_0145</name>
</gene>
<organism evidence="3 4">
    <name type="scientific">Treponema pallidum subsp. pertenue (strain Gauthier)</name>
    <dbReference type="NCBI Taxonomy" id="491080"/>
    <lineage>
        <taxon>Bacteria</taxon>
        <taxon>Pseudomonadati</taxon>
        <taxon>Spirochaetota</taxon>
        <taxon>Spirochaetia</taxon>
        <taxon>Spirochaetales</taxon>
        <taxon>Treponemataceae</taxon>
        <taxon>Treponema</taxon>
    </lineage>
</organism>
<dbReference type="Pfam" id="PF00501">
    <property type="entry name" value="AMP-binding"/>
    <property type="match status" value="1"/>
</dbReference>
<dbReference type="Gene3D" id="3.40.50.12780">
    <property type="entry name" value="N-terminal domain of ligase-like"/>
    <property type="match status" value="1"/>
</dbReference>
<accession>A0AAU8Q2N4</accession>
<name>A0AAU8Q2N4_TREPG</name>
<dbReference type="InterPro" id="IPR042099">
    <property type="entry name" value="ANL_N_sf"/>
</dbReference>
<feature type="domain" description="AMP-dependent synthetase/ligase" evidence="2">
    <location>
        <begin position="55"/>
        <end position="494"/>
    </location>
</feature>
<dbReference type="AlphaFoldDB" id="A0AAU8Q2N4"/>
<dbReference type="EC" id="6.2.1.3" evidence="3"/>
<evidence type="ECO:0000259" key="2">
    <source>
        <dbReference type="Pfam" id="PF00501"/>
    </source>
</evidence>
<sequence>MLKGSAFGTLARMSVCCTSSEERIERSKNLVHLVAQVAGAYAQLPAQYAKSSSGVFETTSFSSFYEHVCLFAAGLASIGCGRGDCIGLISDNRVEWLHASFGIQALGAADVPRGSDATERDLVQILGAVEARTVIVENDAQLKKLARCFDALPSVSQIVLLDAGGAYQAMKDEFVQNEDGSARKCSFFTYQDILAHGTQFRVHHPGRIEDEIGRTTRADVATIIFTSGTTGTPKGVVLSHENFLCQLIDISRRLTVCPGDIALSVLPVWHVFERISEYVVLSHAGGVAYSKPVGSVMLADLAKLNPHFLPSVPRIWEAIHDGIFKNVRKKGGVAAALFHFFLAAGKAYAYFYRSVFGLRTHTTRRAQFCAPLFACVPWLLLVPLHFLGNVLVFRKVRKKFGTSFKTAISGGGALPPNVDEFLYAIGVRVLEGYGLTETAPVIAMRSERRPVFGSVGTPCAYNEVKIVDDTGAQLPVGYKGIVLVRGKNIMQGYYKNPELTAQVLDADGWFNTGDIGYRCVGGQIVLRGRKKDTVVLRGGENVEPVPLEMSMQESRFIARAVVVGQDERYLAALIVPDEAELRLWAEAQELRTECMEELLVNPAVVKFFEQEIAKRISLENGFKIFERINRFVLLPKVFEVGVELSAKQEVMRHRVADLYAKEIAQLFS</sequence>
<dbReference type="KEGG" id="tpg:TPEGAU_0145"/>
<evidence type="ECO:0000313" key="3">
    <source>
        <dbReference type="EMBL" id="AEZ59408.1"/>
    </source>
</evidence>
<evidence type="ECO:0000313" key="4">
    <source>
        <dbReference type="Proteomes" id="UP000008192"/>
    </source>
</evidence>
<dbReference type="Pfam" id="PF23562">
    <property type="entry name" value="AMP-binding_C_3"/>
    <property type="match status" value="1"/>
</dbReference>
<keyword evidence="1" id="KW-1133">Transmembrane helix</keyword>
<dbReference type="PANTHER" id="PTHR43813:SF1">
    <property type="entry name" value="ACYL-ACTIVATING ENZYME 16, CHLOROPLASTIC-RELATED"/>
    <property type="match status" value="1"/>
</dbReference>
<dbReference type="PANTHER" id="PTHR43813">
    <property type="entry name" value="ACYL-ACTIVATING ENZYME 16, CHLOROPLASTIC-RELATED"/>
    <property type="match status" value="1"/>
</dbReference>
<feature type="transmembrane region" description="Helical" evidence="1">
    <location>
        <begin position="333"/>
        <end position="351"/>
    </location>
</feature>
<reference evidence="4" key="1">
    <citation type="journal article" date="2012" name="PLoS Negl. Trop. Dis.">
        <title>Whole genome sequences of three Treponema pallidum ssp. pertenue strains: yaws and syphilis treponemes differ in less than 0.2% of the genome sequence.</title>
        <authorList>
            <person name="Cejkova D."/>
            <person name="Zobanikova M."/>
            <person name="Chen L."/>
            <person name="Pospisilova P."/>
            <person name="Strouhal M."/>
            <person name="Qin X."/>
            <person name="Mikalova L."/>
            <person name="Norris S.J."/>
            <person name="Muzny D.M."/>
            <person name="Gibbs R.A."/>
            <person name="Fulton L.L."/>
            <person name="Sodergren E."/>
            <person name="Weinstock G.M."/>
            <person name="Smajs D."/>
        </authorList>
    </citation>
    <scope>NUCLEOTIDE SEQUENCE [LARGE SCALE GENOMIC DNA]</scope>
    <source>
        <strain evidence="4">Gauthier</strain>
    </source>
</reference>
<protein>
    <submittedName>
        <fullName evidence="3">Long-chain-fatty-acid--CoA ligase</fullName>
        <ecNumber evidence="3">6.2.1.3</ecNumber>
    </submittedName>
</protein>
<dbReference type="InterPro" id="IPR020845">
    <property type="entry name" value="AMP-binding_CS"/>
</dbReference>
<dbReference type="GO" id="GO:0004467">
    <property type="term" value="F:long-chain fatty acid-CoA ligase activity"/>
    <property type="evidence" value="ECO:0007669"/>
    <property type="project" value="UniProtKB-EC"/>
</dbReference>